<reference evidence="6" key="1">
    <citation type="journal article" date="2019" name="Int. J. Syst. Evol. Microbiol.">
        <title>The Global Catalogue of Microorganisms (GCM) 10K type strain sequencing project: providing services to taxonomists for standard genome sequencing and annotation.</title>
        <authorList>
            <consortium name="The Broad Institute Genomics Platform"/>
            <consortium name="The Broad Institute Genome Sequencing Center for Infectious Disease"/>
            <person name="Wu L."/>
            <person name="Ma J."/>
        </authorList>
    </citation>
    <scope>NUCLEOTIDE SEQUENCE [LARGE SCALE GENOMIC DNA]</scope>
    <source>
        <strain evidence="6">CCUG 54522</strain>
    </source>
</reference>
<organism evidence="5 6">
    <name type="scientific">Nocardioides hankookensis</name>
    <dbReference type="NCBI Taxonomy" id="443157"/>
    <lineage>
        <taxon>Bacteria</taxon>
        <taxon>Bacillati</taxon>
        <taxon>Actinomycetota</taxon>
        <taxon>Actinomycetes</taxon>
        <taxon>Propionibacteriales</taxon>
        <taxon>Nocardioidaceae</taxon>
        <taxon>Nocardioides</taxon>
    </lineage>
</organism>
<name>A0ABW1LR81_9ACTN</name>
<comment type="caution">
    <text evidence="5">The sequence shown here is derived from an EMBL/GenBank/DDBJ whole genome shotgun (WGS) entry which is preliminary data.</text>
</comment>
<dbReference type="PIRSF" id="PIRSF002070">
    <property type="entry name" value="SSB"/>
    <property type="match status" value="1"/>
</dbReference>
<evidence type="ECO:0000313" key="6">
    <source>
        <dbReference type="Proteomes" id="UP001596135"/>
    </source>
</evidence>
<dbReference type="GO" id="GO:0003677">
    <property type="term" value="F:DNA binding"/>
    <property type="evidence" value="ECO:0007669"/>
    <property type="project" value="UniProtKB-KW"/>
</dbReference>
<dbReference type="RefSeq" id="WP_379159351.1">
    <property type="nucleotide sequence ID" value="NZ_JBHSRJ010000009.1"/>
</dbReference>
<dbReference type="EMBL" id="JBHSRJ010000009">
    <property type="protein sequence ID" value="MFC6045692.1"/>
    <property type="molecule type" value="Genomic_DNA"/>
</dbReference>
<evidence type="ECO:0000256" key="3">
    <source>
        <dbReference type="RuleBase" id="RU000524"/>
    </source>
</evidence>
<dbReference type="InterPro" id="IPR011344">
    <property type="entry name" value="ssDNA-bd"/>
</dbReference>
<dbReference type="Proteomes" id="UP001596135">
    <property type="component" value="Unassembled WGS sequence"/>
</dbReference>
<dbReference type="PANTHER" id="PTHR10302">
    <property type="entry name" value="SINGLE-STRANDED DNA-BINDING PROTEIN"/>
    <property type="match status" value="1"/>
</dbReference>
<dbReference type="Gene3D" id="2.40.50.140">
    <property type="entry name" value="Nucleic acid-binding proteins"/>
    <property type="match status" value="1"/>
</dbReference>
<feature type="region of interest" description="Disordered" evidence="4">
    <location>
        <begin position="112"/>
        <end position="135"/>
    </location>
</feature>
<proteinExistence type="predicted"/>
<evidence type="ECO:0000256" key="2">
    <source>
        <dbReference type="PIRNR" id="PIRNR002070"/>
    </source>
</evidence>
<dbReference type="Pfam" id="PF00436">
    <property type="entry name" value="SSB"/>
    <property type="match status" value="1"/>
</dbReference>
<dbReference type="InterPro" id="IPR000424">
    <property type="entry name" value="Primosome_PriB/ssb"/>
</dbReference>
<dbReference type="CDD" id="cd04496">
    <property type="entry name" value="SSB_OBF"/>
    <property type="match status" value="1"/>
</dbReference>
<evidence type="ECO:0000256" key="4">
    <source>
        <dbReference type="SAM" id="MobiDB-lite"/>
    </source>
</evidence>
<evidence type="ECO:0000313" key="5">
    <source>
        <dbReference type="EMBL" id="MFC6045692.1"/>
    </source>
</evidence>
<accession>A0ABW1LR81</accession>
<gene>
    <name evidence="5" type="ORF">ACFPYL_21585</name>
</gene>
<dbReference type="NCBIfam" id="TIGR00621">
    <property type="entry name" value="ssb"/>
    <property type="match status" value="1"/>
</dbReference>
<dbReference type="InterPro" id="IPR012340">
    <property type="entry name" value="NA-bd_OB-fold"/>
</dbReference>
<keyword evidence="1 2" id="KW-0238">DNA-binding</keyword>
<dbReference type="PROSITE" id="PS50935">
    <property type="entry name" value="SSB"/>
    <property type="match status" value="1"/>
</dbReference>
<dbReference type="PANTHER" id="PTHR10302:SF27">
    <property type="entry name" value="SINGLE-STRANDED DNA-BINDING PROTEIN"/>
    <property type="match status" value="1"/>
</dbReference>
<keyword evidence="6" id="KW-1185">Reference proteome</keyword>
<evidence type="ECO:0000256" key="1">
    <source>
        <dbReference type="ARBA" id="ARBA00023125"/>
    </source>
</evidence>
<dbReference type="SUPFAM" id="SSF50249">
    <property type="entry name" value="Nucleic acid-binding proteins"/>
    <property type="match status" value="1"/>
</dbReference>
<protein>
    <recommendedName>
        <fullName evidence="2 3">Single-stranded DNA-binding protein</fullName>
    </recommendedName>
</protein>
<sequence length="135" mass="14869">MSDSTITVRGWLGGDVSLREAGGVPVASFRLACSPRKYNRRTDTWSEGLTQWYSVTAWRALAENCAGSLHRGDPVVVHGRLETRTYVNGNDVEVLSFEIDAIHVGHDLSRGTSAFTKTQRPEQPAVQEVEPERAA</sequence>